<comment type="similarity">
    <text evidence="1">Belongs to the UPF0337 (CsbD) family.</text>
</comment>
<evidence type="ECO:0000256" key="2">
    <source>
        <dbReference type="SAM" id="MobiDB-lite"/>
    </source>
</evidence>
<dbReference type="Pfam" id="PF05532">
    <property type="entry name" value="CsbD"/>
    <property type="match status" value="1"/>
</dbReference>
<name>A0A933L1G0_9HYPH</name>
<proteinExistence type="inferred from homology"/>
<evidence type="ECO:0000259" key="3">
    <source>
        <dbReference type="Pfam" id="PF05532"/>
    </source>
</evidence>
<feature type="domain" description="CsbD-like" evidence="3">
    <location>
        <begin position="4"/>
        <end position="55"/>
    </location>
</feature>
<comment type="caution">
    <text evidence="4">The sequence shown here is derived from an EMBL/GenBank/DDBJ whole genome shotgun (WGS) entry which is preliminary data.</text>
</comment>
<dbReference type="AlphaFoldDB" id="A0A933L1G0"/>
<evidence type="ECO:0000313" key="5">
    <source>
        <dbReference type="Proteomes" id="UP000782610"/>
    </source>
</evidence>
<reference evidence="4" key="1">
    <citation type="submission" date="2020-07" db="EMBL/GenBank/DDBJ databases">
        <title>Huge and variable diversity of episymbiotic CPR bacteria and DPANN archaea in groundwater ecosystems.</title>
        <authorList>
            <person name="He C.Y."/>
            <person name="Keren R."/>
            <person name="Whittaker M."/>
            <person name="Farag I.F."/>
            <person name="Doudna J."/>
            <person name="Cate J.H.D."/>
            <person name="Banfield J.F."/>
        </authorList>
    </citation>
    <scope>NUCLEOTIDE SEQUENCE</scope>
    <source>
        <strain evidence="4">NC_groundwater_1586_Pr3_B-0.1um_66_15</strain>
    </source>
</reference>
<dbReference type="InterPro" id="IPR008462">
    <property type="entry name" value="CsbD"/>
</dbReference>
<dbReference type="EMBL" id="JACRAF010000005">
    <property type="protein sequence ID" value="MBI4920485.1"/>
    <property type="molecule type" value="Genomic_DNA"/>
</dbReference>
<dbReference type="Proteomes" id="UP000782610">
    <property type="component" value="Unassembled WGS sequence"/>
</dbReference>
<feature type="region of interest" description="Disordered" evidence="2">
    <location>
        <begin position="1"/>
        <end position="29"/>
    </location>
</feature>
<evidence type="ECO:0000256" key="1">
    <source>
        <dbReference type="ARBA" id="ARBA00009129"/>
    </source>
</evidence>
<dbReference type="SUPFAM" id="SSF69047">
    <property type="entry name" value="Hypothetical protein YjbJ"/>
    <property type="match status" value="1"/>
</dbReference>
<dbReference type="InterPro" id="IPR036629">
    <property type="entry name" value="YjbJ_sf"/>
</dbReference>
<feature type="region of interest" description="Disordered" evidence="2">
    <location>
        <begin position="41"/>
        <end position="60"/>
    </location>
</feature>
<dbReference type="Gene3D" id="1.10.1470.10">
    <property type="entry name" value="YjbJ"/>
    <property type="match status" value="1"/>
</dbReference>
<protein>
    <submittedName>
        <fullName evidence="4">CsbD family protein</fullName>
    </submittedName>
</protein>
<evidence type="ECO:0000313" key="4">
    <source>
        <dbReference type="EMBL" id="MBI4920485.1"/>
    </source>
</evidence>
<organism evidence="4 5">
    <name type="scientific">Devosia nanyangense</name>
    <dbReference type="NCBI Taxonomy" id="1228055"/>
    <lineage>
        <taxon>Bacteria</taxon>
        <taxon>Pseudomonadati</taxon>
        <taxon>Pseudomonadota</taxon>
        <taxon>Alphaproteobacteria</taxon>
        <taxon>Hyphomicrobiales</taxon>
        <taxon>Devosiaceae</taxon>
        <taxon>Devosia</taxon>
    </lineage>
</organism>
<accession>A0A933L1G0</accession>
<gene>
    <name evidence="4" type="ORF">HY834_01950</name>
</gene>
<sequence>MHKDQVEGAAKRARGAIKDAAGKLTGDAKLRADGKLDQAEGRIQSEVGKAKQATRDALKH</sequence>